<dbReference type="EMBL" id="CM026423">
    <property type="protein sequence ID" value="KAG0583189.1"/>
    <property type="molecule type" value="Genomic_DNA"/>
</dbReference>
<sequence length="158" mass="18557">MATKVHPVSSLNPNAPLFVPAAYRVVEDFSSEWWNLVQTCPDFREQWVRERLPALEQQEMFEADLEEIADLDEFLEYQDELQEMEAAQESLHFDVDDGFVEEDMSLFNVNQMRDLKLNPKPQAPWFKPLKHHDKISYKVPNSTKKGATYRIQQPRAVM</sequence>
<gene>
    <name evidence="1" type="ORF">KC19_3G116400</name>
</gene>
<dbReference type="PANTHER" id="PTHR33790">
    <property type="entry name" value="OS05G0344200 PROTEIN"/>
    <property type="match status" value="1"/>
</dbReference>
<dbReference type="AlphaFoldDB" id="A0A8T0IJR5"/>
<dbReference type="Proteomes" id="UP000822688">
    <property type="component" value="Chromosome 3"/>
</dbReference>
<organism evidence="1 2">
    <name type="scientific">Ceratodon purpureus</name>
    <name type="common">Fire moss</name>
    <name type="synonym">Dicranum purpureum</name>
    <dbReference type="NCBI Taxonomy" id="3225"/>
    <lineage>
        <taxon>Eukaryota</taxon>
        <taxon>Viridiplantae</taxon>
        <taxon>Streptophyta</taxon>
        <taxon>Embryophyta</taxon>
        <taxon>Bryophyta</taxon>
        <taxon>Bryophytina</taxon>
        <taxon>Bryopsida</taxon>
        <taxon>Dicranidae</taxon>
        <taxon>Pseudoditrichales</taxon>
        <taxon>Ditrichaceae</taxon>
        <taxon>Ceratodon</taxon>
    </lineage>
</organism>
<accession>A0A8T0IJR5</accession>
<reference evidence="1" key="1">
    <citation type="submission" date="2020-06" db="EMBL/GenBank/DDBJ databases">
        <title>WGS assembly of Ceratodon purpureus strain R40.</title>
        <authorList>
            <person name="Carey S.B."/>
            <person name="Jenkins J."/>
            <person name="Shu S."/>
            <person name="Lovell J.T."/>
            <person name="Sreedasyam A."/>
            <person name="Maumus F."/>
            <person name="Tiley G.P."/>
            <person name="Fernandez-Pozo N."/>
            <person name="Barry K."/>
            <person name="Chen C."/>
            <person name="Wang M."/>
            <person name="Lipzen A."/>
            <person name="Daum C."/>
            <person name="Saski C.A."/>
            <person name="Payton A.C."/>
            <person name="Mcbreen J.C."/>
            <person name="Conrad R.E."/>
            <person name="Kollar L.M."/>
            <person name="Olsson S."/>
            <person name="Huttunen S."/>
            <person name="Landis J.B."/>
            <person name="Wickett N.J."/>
            <person name="Johnson M.G."/>
            <person name="Rensing S.A."/>
            <person name="Grimwood J."/>
            <person name="Schmutz J."/>
            <person name="Mcdaniel S.F."/>
        </authorList>
    </citation>
    <scope>NUCLEOTIDE SEQUENCE</scope>
    <source>
        <strain evidence="1">R40</strain>
    </source>
</reference>
<keyword evidence="2" id="KW-1185">Reference proteome</keyword>
<protein>
    <recommendedName>
        <fullName evidence="3">Ataxin-2 C-terminal domain-containing protein</fullName>
    </recommendedName>
</protein>
<evidence type="ECO:0000313" key="2">
    <source>
        <dbReference type="Proteomes" id="UP000822688"/>
    </source>
</evidence>
<evidence type="ECO:0008006" key="3">
    <source>
        <dbReference type="Google" id="ProtNLM"/>
    </source>
</evidence>
<comment type="caution">
    <text evidence="1">The sequence shown here is derived from an EMBL/GenBank/DDBJ whole genome shotgun (WGS) entry which is preliminary data.</text>
</comment>
<proteinExistence type="predicted"/>
<name>A0A8T0IJR5_CERPU</name>
<dbReference type="PANTHER" id="PTHR33790:SF1">
    <property type="entry name" value="PROTEIN EARLY RESPONSIVE TO DEHYDRATION 15"/>
    <property type="match status" value="1"/>
</dbReference>
<dbReference type="InterPro" id="IPR040414">
    <property type="entry name" value="CID1/CID2"/>
</dbReference>
<evidence type="ECO:0000313" key="1">
    <source>
        <dbReference type="EMBL" id="KAG0583189.1"/>
    </source>
</evidence>
<dbReference type="OrthoDB" id="628205at2759"/>